<gene>
    <name evidence="2" type="ORF">EP47_08925</name>
</gene>
<dbReference type="Proteomes" id="UP000054422">
    <property type="component" value="Unassembled WGS sequence"/>
</dbReference>
<dbReference type="PANTHER" id="PTHR38590:SF1">
    <property type="entry name" value="BLL0828 PROTEIN"/>
    <property type="match status" value="1"/>
</dbReference>
<dbReference type="InterPro" id="IPR047216">
    <property type="entry name" value="Endonuclease_DUF559_bact"/>
</dbReference>
<dbReference type="OrthoDB" id="9798754at2"/>
<protein>
    <recommendedName>
        <fullName evidence="1">DUF559 domain-containing protein</fullName>
    </recommendedName>
</protein>
<accession>A0A0A2SR59</accession>
<proteinExistence type="predicted"/>
<evidence type="ECO:0000313" key="2">
    <source>
        <dbReference type="EMBL" id="KGP62206.1"/>
    </source>
</evidence>
<dbReference type="Gene3D" id="3.40.960.10">
    <property type="entry name" value="VSR Endonuclease"/>
    <property type="match status" value="1"/>
</dbReference>
<evidence type="ECO:0000259" key="1">
    <source>
        <dbReference type="Pfam" id="PF04480"/>
    </source>
</evidence>
<keyword evidence="3" id="KW-1185">Reference proteome</keyword>
<feature type="domain" description="DUF559" evidence="1">
    <location>
        <begin position="8"/>
        <end position="113"/>
    </location>
</feature>
<dbReference type="STRING" id="1498499.EP47_08925"/>
<dbReference type="AlphaFoldDB" id="A0A0A2SR59"/>
<dbReference type="Pfam" id="PF04480">
    <property type="entry name" value="DUF559"/>
    <property type="match status" value="1"/>
</dbReference>
<organism evidence="2 3">
    <name type="scientific">Legionella norrlandica</name>
    <dbReference type="NCBI Taxonomy" id="1498499"/>
    <lineage>
        <taxon>Bacteria</taxon>
        <taxon>Pseudomonadati</taxon>
        <taxon>Pseudomonadota</taxon>
        <taxon>Gammaproteobacteria</taxon>
        <taxon>Legionellales</taxon>
        <taxon>Legionellaceae</taxon>
        <taxon>Legionella</taxon>
    </lineage>
</organism>
<dbReference type="PANTHER" id="PTHR38590">
    <property type="entry name" value="BLL0828 PROTEIN"/>
    <property type="match status" value="1"/>
</dbReference>
<reference evidence="2 3" key="1">
    <citation type="submission" date="2014-05" db="EMBL/GenBank/DDBJ databases">
        <authorList>
            <person name="Rizzardi K."/>
            <person name="Winiecka-Krusnell J."/>
            <person name="Ramliden M."/>
            <person name="Alm E."/>
            <person name="Andersson S."/>
            <person name="Byfors S."/>
        </authorList>
    </citation>
    <scope>NUCLEOTIDE SEQUENCE [LARGE SCALE GENOMIC DNA]</scope>
    <source>
        <strain evidence="2 3">LEGN</strain>
    </source>
</reference>
<dbReference type="CDD" id="cd01038">
    <property type="entry name" value="Endonuclease_DUF559"/>
    <property type="match status" value="1"/>
</dbReference>
<comment type="caution">
    <text evidence="2">The sequence shown here is derived from an EMBL/GenBank/DDBJ whole genome shotgun (WGS) entry which is preliminary data.</text>
</comment>
<dbReference type="EMBL" id="JNCF01000094">
    <property type="protein sequence ID" value="KGP62206.1"/>
    <property type="molecule type" value="Genomic_DNA"/>
</dbReference>
<sequence length="117" mass="14033">MVQVDANLVKQAKSLRQRSTDAEIHLWYYLRAHRLKGYKFKRQVPIGNYIVDFVCIQKKLIIELDGGQHLLNKEYDEERNIYLGSLGYRVLRFWNDEVLLRTEDVLENIVRYLEEAF</sequence>
<dbReference type="RefSeq" id="WP_035891540.1">
    <property type="nucleotide sequence ID" value="NZ_JNCF01000094.1"/>
</dbReference>
<dbReference type="InterPro" id="IPR011335">
    <property type="entry name" value="Restrct_endonuc-II-like"/>
</dbReference>
<evidence type="ECO:0000313" key="3">
    <source>
        <dbReference type="Proteomes" id="UP000054422"/>
    </source>
</evidence>
<name>A0A0A2SR59_9GAMM</name>
<dbReference type="InterPro" id="IPR007569">
    <property type="entry name" value="DUF559"/>
</dbReference>
<dbReference type="SUPFAM" id="SSF52980">
    <property type="entry name" value="Restriction endonuclease-like"/>
    <property type="match status" value="1"/>
</dbReference>